<dbReference type="Gene3D" id="3.40.50.20">
    <property type="match status" value="1"/>
</dbReference>
<sequence length="585" mass="66307">MDKKIKVGIFFGGQSREREISFLGGRTAYEHLDKRFFEPVLIFVDSLGNFIHVEPSILNEADIRSFYPSKNQNNGYKVYIESLGPLKVSQLYKLIYKIGSQVKIEELKSYMDFAFVVMHGPSAEDGSIQGLLEWLNIPYLGPGILGSAVGINKPFQNKLMAYATGQEKKYLTISKREWNTSDRSKLFSSVIAKLGFPFVVKAPHQGSSIGVAIVRKRSLEEFSKAMSQCFFETFITKKEWDKLSPRRKKNVMEKMSNLDEGIGFPVVLDGEQIYHPATLLKKLDEYLTQHEVAQLNSVNGEDYVLIEEFISGQEFSCGVIQDDEGRVLPLPPAEVYGETATFDFKAKYKSTVSKKRIPVKTSDANLEKIHEDVLKAFEATGMSVICRIDGFITEDDVVVLHDPNTLPGMSPSSFIFKQMAEVGFNITNSLTYFIRQSLIERIRSGKNQFEVQQLLNHLSTQIKNAPARKRLAVLFGENEKEFILAKKVYNELCGSEEYEPVPVCAALNGSRYIIPLNLMYKPDINEFGTAIATPKHPFIQKNIELVKQVRAFYAGEVDFSVRKVSEQDYNQIFKHTYDCLTGELH</sequence>
<organism evidence="6 7">
    <name type="scientific">Leadbetterella byssophila (strain DSM 17132 / JCM 16389 / KACC 11308 / NBRC 106382 / 4M15)</name>
    <dbReference type="NCBI Taxonomy" id="649349"/>
    <lineage>
        <taxon>Bacteria</taxon>
        <taxon>Pseudomonadati</taxon>
        <taxon>Bacteroidota</taxon>
        <taxon>Cytophagia</taxon>
        <taxon>Cytophagales</taxon>
        <taxon>Leadbetterellaceae</taxon>
        <taxon>Leadbetterella</taxon>
    </lineage>
</organism>
<comment type="similarity">
    <text evidence="1">Belongs to the D-alanine--D-alanine ligase family.</text>
</comment>
<dbReference type="Pfam" id="PF01820">
    <property type="entry name" value="Dala_Dala_lig_N"/>
    <property type="match status" value="1"/>
</dbReference>
<evidence type="ECO:0000256" key="2">
    <source>
        <dbReference type="ARBA" id="ARBA00022598"/>
    </source>
</evidence>
<dbReference type="InterPro" id="IPR011127">
    <property type="entry name" value="Dala_Dala_lig_N"/>
</dbReference>
<dbReference type="PROSITE" id="PS50975">
    <property type="entry name" value="ATP_GRASP"/>
    <property type="match status" value="1"/>
</dbReference>
<dbReference type="InterPro" id="IPR013815">
    <property type="entry name" value="ATP_grasp_subdomain_1"/>
</dbReference>
<keyword evidence="2 6" id="KW-0436">Ligase</keyword>
<dbReference type="Pfam" id="PF07478">
    <property type="entry name" value="Dala_Dala_lig_C"/>
    <property type="match status" value="2"/>
</dbReference>
<dbReference type="PANTHER" id="PTHR23132:SF23">
    <property type="entry name" value="D-ALANINE--D-ALANINE LIGASE B"/>
    <property type="match status" value="1"/>
</dbReference>
<keyword evidence="4" id="KW-0547">Nucleotide-binding</keyword>
<dbReference type="HOGENOM" id="CLU_489909_0_0_10"/>
<evidence type="ECO:0000313" key="7">
    <source>
        <dbReference type="Proteomes" id="UP000007435"/>
    </source>
</evidence>
<dbReference type="GO" id="GO:0005524">
    <property type="term" value="F:ATP binding"/>
    <property type="evidence" value="ECO:0007669"/>
    <property type="project" value="UniProtKB-UniRule"/>
</dbReference>
<dbReference type="SUPFAM" id="SSF52440">
    <property type="entry name" value="PreATP-grasp domain"/>
    <property type="match status" value="1"/>
</dbReference>
<dbReference type="KEGG" id="lby:Lbys_3538"/>
<accession>E4RZ68</accession>
<evidence type="ECO:0000259" key="5">
    <source>
        <dbReference type="PROSITE" id="PS50975"/>
    </source>
</evidence>
<dbReference type="InterPro" id="IPR011095">
    <property type="entry name" value="Dala_Dala_lig_C"/>
</dbReference>
<evidence type="ECO:0000256" key="3">
    <source>
        <dbReference type="ARBA" id="ARBA00023316"/>
    </source>
</evidence>
<dbReference type="Proteomes" id="UP000007435">
    <property type="component" value="Chromosome"/>
</dbReference>
<gene>
    <name evidence="6" type="ordered locus">Lbys_3538</name>
</gene>
<dbReference type="GO" id="GO:0046872">
    <property type="term" value="F:metal ion binding"/>
    <property type="evidence" value="ECO:0007669"/>
    <property type="project" value="InterPro"/>
</dbReference>
<dbReference type="SUPFAM" id="SSF56059">
    <property type="entry name" value="Glutathione synthetase ATP-binding domain-like"/>
    <property type="match status" value="2"/>
</dbReference>
<dbReference type="RefSeq" id="WP_013410207.1">
    <property type="nucleotide sequence ID" value="NC_014655.1"/>
</dbReference>
<dbReference type="GO" id="GO:0071555">
    <property type="term" value="P:cell wall organization"/>
    <property type="evidence" value="ECO:0007669"/>
    <property type="project" value="UniProtKB-KW"/>
</dbReference>
<dbReference type="eggNOG" id="COG1181">
    <property type="taxonomic scope" value="Bacteria"/>
</dbReference>
<dbReference type="InterPro" id="IPR016185">
    <property type="entry name" value="PreATP-grasp_dom_sf"/>
</dbReference>
<proteinExistence type="inferred from homology"/>
<dbReference type="GO" id="GO:0008716">
    <property type="term" value="F:D-alanine-D-alanine ligase activity"/>
    <property type="evidence" value="ECO:0007669"/>
    <property type="project" value="UniProtKB-EC"/>
</dbReference>
<dbReference type="EC" id="6.3.2.4" evidence="6"/>
<reference evidence="6 7" key="2">
    <citation type="journal article" date="2011" name="Stand. Genomic Sci.">
        <title>Complete genome sequence of Leadbetterella byssophila type strain (4M15).</title>
        <authorList>
            <person name="Abt B."/>
            <person name="Teshima H."/>
            <person name="Lucas S."/>
            <person name="Lapidus A."/>
            <person name="Del Rio T.G."/>
            <person name="Nolan M."/>
            <person name="Tice H."/>
            <person name="Cheng J.F."/>
            <person name="Pitluck S."/>
            <person name="Liolios K."/>
            <person name="Pagani I."/>
            <person name="Ivanova N."/>
            <person name="Mavromatis K."/>
            <person name="Pati A."/>
            <person name="Tapia R."/>
            <person name="Han C."/>
            <person name="Goodwin L."/>
            <person name="Chen A."/>
            <person name="Palaniappan K."/>
            <person name="Land M."/>
            <person name="Hauser L."/>
            <person name="Chang Y.J."/>
            <person name="Jeffries C.D."/>
            <person name="Rohde M."/>
            <person name="Goker M."/>
            <person name="Tindall B.J."/>
            <person name="Detter J.C."/>
            <person name="Woyke T."/>
            <person name="Bristow J."/>
            <person name="Eisen J.A."/>
            <person name="Markowitz V."/>
            <person name="Hugenholtz P."/>
            <person name="Klenk H.P."/>
            <person name="Kyrpides N.C."/>
        </authorList>
    </citation>
    <scope>NUCLEOTIDE SEQUENCE [LARGE SCALE GENOMIC DNA]</scope>
    <source>
        <strain evidence="7">DSM 17132 / JCM 16389 / KACC 11308 / NBRC 106382 / 4M15</strain>
    </source>
</reference>
<dbReference type="Gene3D" id="3.30.1490.20">
    <property type="entry name" value="ATP-grasp fold, A domain"/>
    <property type="match status" value="1"/>
</dbReference>
<evidence type="ECO:0000256" key="4">
    <source>
        <dbReference type="PROSITE-ProRule" id="PRU00409"/>
    </source>
</evidence>
<dbReference type="InterPro" id="IPR011761">
    <property type="entry name" value="ATP-grasp"/>
</dbReference>
<protein>
    <submittedName>
        <fullName evidence="6">D-alanine--D-alanine ligase</fullName>
        <ecNumber evidence="6">6.3.2.4</ecNumber>
    </submittedName>
</protein>
<name>E4RZ68_LEAB4</name>
<keyword evidence="7" id="KW-1185">Reference proteome</keyword>
<feature type="domain" description="ATP-grasp" evidence="5">
    <location>
        <begin position="233"/>
        <end position="435"/>
    </location>
</feature>
<keyword evidence="3" id="KW-0961">Cell wall biogenesis/degradation</keyword>
<evidence type="ECO:0000313" key="6">
    <source>
        <dbReference type="EMBL" id="ADQ19186.1"/>
    </source>
</evidence>
<evidence type="ECO:0000256" key="1">
    <source>
        <dbReference type="ARBA" id="ARBA00010871"/>
    </source>
</evidence>
<dbReference type="EMBL" id="CP002305">
    <property type="protein sequence ID" value="ADQ19186.1"/>
    <property type="molecule type" value="Genomic_DNA"/>
</dbReference>
<dbReference type="AlphaFoldDB" id="E4RZ68"/>
<dbReference type="Gene3D" id="3.30.470.20">
    <property type="entry name" value="ATP-grasp fold, B domain"/>
    <property type="match status" value="1"/>
</dbReference>
<dbReference type="PANTHER" id="PTHR23132">
    <property type="entry name" value="D-ALANINE--D-ALANINE LIGASE"/>
    <property type="match status" value="1"/>
</dbReference>
<reference key="1">
    <citation type="submission" date="2010-11" db="EMBL/GenBank/DDBJ databases">
        <title>The complete genome of Leadbetterella byssophila DSM 17132.</title>
        <authorList>
            <consortium name="US DOE Joint Genome Institute (JGI-PGF)"/>
            <person name="Lucas S."/>
            <person name="Copeland A."/>
            <person name="Lapidus A."/>
            <person name="Glavina del Rio T."/>
            <person name="Dalin E."/>
            <person name="Tice H."/>
            <person name="Bruce D."/>
            <person name="Goodwin L."/>
            <person name="Pitluck S."/>
            <person name="Kyrpides N."/>
            <person name="Mavromatis K."/>
            <person name="Ivanova N."/>
            <person name="Teshima H."/>
            <person name="Brettin T."/>
            <person name="Detter J.C."/>
            <person name="Han C."/>
            <person name="Tapia R."/>
            <person name="Land M."/>
            <person name="Hauser L."/>
            <person name="Markowitz V."/>
            <person name="Cheng J.-F."/>
            <person name="Hugenholtz P."/>
            <person name="Woyke T."/>
            <person name="Wu D."/>
            <person name="Tindall B."/>
            <person name="Pomrenke H.G."/>
            <person name="Brambilla E."/>
            <person name="Klenk H.-P."/>
            <person name="Eisen J.A."/>
        </authorList>
    </citation>
    <scope>NUCLEOTIDE SEQUENCE [LARGE SCALE GENOMIC DNA]</scope>
    <source>
        <strain>DSM 17132</strain>
    </source>
</reference>
<dbReference type="STRING" id="649349.Lbys_3538"/>
<keyword evidence="4" id="KW-0067">ATP-binding</keyword>